<protein>
    <submittedName>
        <fullName evidence="1">Uncharacterized protein</fullName>
    </submittedName>
</protein>
<dbReference type="OrthoDB" id="76567at2759"/>
<gene>
    <name evidence="1" type="ORF">THITE_28217</name>
</gene>
<dbReference type="Proteomes" id="UP000008181">
    <property type="component" value="Chromosome 2"/>
</dbReference>
<dbReference type="STRING" id="578455.G2R3E0"/>
<dbReference type="RefSeq" id="XP_003652287.1">
    <property type="nucleotide sequence ID" value="XM_003652239.1"/>
</dbReference>
<accession>G2R3E0</accession>
<evidence type="ECO:0000313" key="1">
    <source>
        <dbReference type="EMBL" id="AEO65951.1"/>
    </source>
</evidence>
<dbReference type="KEGG" id="ttt:THITE_28217"/>
<dbReference type="AlphaFoldDB" id="G2R3E0"/>
<feature type="non-terminal residue" evidence="1">
    <location>
        <position position="88"/>
    </location>
</feature>
<dbReference type="eggNOG" id="ENOG502T2PH">
    <property type="taxonomic scope" value="Eukaryota"/>
</dbReference>
<organism evidence="1 2">
    <name type="scientific">Thermothielavioides terrestris (strain ATCC 38088 / NRRL 8126)</name>
    <name type="common">Thielavia terrestris</name>
    <dbReference type="NCBI Taxonomy" id="578455"/>
    <lineage>
        <taxon>Eukaryota</taxon>
        <taxon>Fungi</taxon>
        <taxon>Dikarya</taxon>
        <taxon>Ascomycota</taxon>
        <taxon>Pezizomycotina</taxon>
        <taxon>Sordariomycetes</taxon>
        <taxon>Sordariomycetidae</taxon>
        <taxon>Sordariales</taxon>
        <taxon>Chaetomiaceae</taxon>
        <taxon>Thermothielavioides</taxon>
        <taxon>Thermothielavioides terrestris</taxon>
    </lineage>
</organism>
<evidence type="ECO:0000313" key="2">
    <source>
        <dbReference type="Proteomes" id="UP000008181"/>
    </source>
</evidence>
<dbReference type="GeneID" id="11518326"/>
<keyword evidence="2" id="KW-1185">Reference proteome</keyword>
<dbReference type="EMBL" id="CP003010">
    <property type="protein sequence ID" value="AEO65951.1"/>
    <property type="molecule type" value="Genomic_DNA"/>
</dbReference>
<dbReference type="HOGENOM" id="CLU_2475141_0_0_1"/>
<sequence>SLTHLRADMRWWFTTSDHQVKIVILVHLDRLQHTIIIERWEEEVPDRGAPLTRRREHLIAEGRLLEPVNQQKIVITGDGSMDPASYNV</sequence>
<feature type="non-terminal residue" evidence="1">
    <location>
        <position position="1"/>
    </location>
</feature>
<proteinExistence type="predicted"/>
<name>G2R3E0_THETT</name>
<reference evidence="1 2" key="1">
    <citation type="journal article" date="2011" name="Nat. Biotechnol.">
        <title>Comparative genomic analysis of the thermophilic biomass-degrading fungi Myceliophthora thermophila and Thielavia terrestris.</title>
        <authorList>
            <person name="Berka R.M."/>
            <person name="Grigoriev I.V."/>
            <person name="Otillar R."/>
            <person name="Salamov A."/>
            <person name="Grimwood J."/>
            <person name="Reid I."/>
            <person name="Ishmael N."/>
            <person name="John T."/>
            <person name="Darmond C."/>
            <person name="Moisan M.-C."/>
            <person name="Henrissat B."/>
            <person name="Coutinho P.M."/>
            <person name="Lombard V."/>
            <person name="Natvig D.O."/>
            <person name="Lindquist E."/>
            <person name="Schmutz J."/>
            <person name="Lucas S."/>
            <person name="Harris P."/>
            <person name="Powlowski J."/>
            <person name="Bellemare A."/>
            <person name="Taylor D."/>
            <person name="Butler G."/>
            <person name="de Vries R.P."/>
            <person name="Allijn I.E."/>
            <person name="van den Brink J."/>
            <person name="Ushinsky S."/>
            <person name="Storms R."/>
            <person name="Powell A.J."/>
            <person name="Paulsen I.T."/>
            <person name="Elbourne L.D.H."/>
            <person name="Baker S.E."/>
            <person name="Magnuson J."/>
            <person name="LaBoissiere S."/>
            <person name="Clutterbuck A.J."/>
            <person name="Martinez D."/>
            <person name="Wogulis M."/>
            <person name="de Leon A.L."/>
            <person name="Rey M.W."/>
            <person name="Tsang A."/>
        </authorList>
    </citation>
    <scope>NUCLEOTIDE SEQUENCE [LARGE SCALE GENOMIC DNA]</scope>
    <source>
        <strain evidence="2">ATCC 38088 / NRRL 8126</strain>
    </source>
</reference>